<dbReference type="EMBL" id="CGIG01000001">
    <property type="protein sequence ID" value="CPR15764.1"/>
    <property type="molecule type" value="Genomic_DNA"/>
</dbReference>
<name>A0A0G4JTK7_9GAMM</name>
<dbReference type="Proteomes" id="UP000044377">
    <property type="component" value="Unassembled WGS sequence"/>
</dbReference>
<dbReference type="STRING" id="1109412.BN1221_01703c"/>
<gene>
    <name evidence="1" type="ORF">BN1221_01703c</name>
</gene>
<keyword evidence="2" id="KW-1185">Reference proteome</keyword>
<dbReference type="RefSeq" id="WP_048636945.1">
    <property type="nucleotide sequence ID" value="NZ_CGIG01000001.1"/>
</dbReference>
<sequence length="831" mass="93783">MINNPETYFSERRLADGDAVRYWQLSNITEQRYDVADRPMQGNMDPFFFLSKHKNFIPHTYPCRSDFSEKFAEKRPVPLSECRPERWWLPFGSDRVDLSGFWFRPTRVGAWARTFIQADKQGEAVFRLTTCGGAILFANGKEAAWSARYQRNLESSIDVAIPLNKGLNEIVIYFDDLAERDIRFFFQLDYLSGAGASVALPVPIAPQRVEKIENMLEGMAFSHCAYFTGDIAIEFAEAATEDLQVSCKVIGDFISLDEPVLLTSAIKKGEQCLTLAATGQIPADFRNFIITLQSGEFSASRNIGVEIWHADRQQEVPATLVERIEEALTTVAESGEMSSVKALARLACGLSGRETDAMLAAVLPSVFDCHDCADFTLVPLLWCRIKFSEAINPSTRQSIDDAILNFRYWMDEPGNDVQWYFSENHALLFHTAAYIAGSFFPHATFVRSGRSGAEQARVGEQRISEWLDHFEQYEMAEWNSAPYFPIDLKGLTALTALADNPVIVKRARHAIERLIEQIARSSHQGILTASQGRSYEHTLRAGRSLELSAIARLLWGKGGYGCRFHVLPQLALLLRDRRISVSPALQDIATYQGEHALEWCFAQGANRIAKLYHYKTRDIAMGSIANYRWGEWGYQESPLHLRLGDNPEAQIWINHPGETIQAGFGRPSYWGGCGTLPRVQQYRGLAVLDFNIHDGQPDFSHAWLPLENFDRVEITDNRIAIRGGNGMALLFGNKAFEVVTQGPTKNCEVRLTGRQNRWVIRLCDDSAITQLTDFTKHFHSLSVSEKDNGDLLINDPLYGQVIFFADGRVQAENRIIDPQTWTIQGESKELK</sequence>
<dbReference type="OrthoDB" id="1029638at2"/>
<organism evidence="1 2">
    <name type="scientific">Brenneria goodwinii</name>
    <dbReference type="NCBI Taxonomy" id="1109412"/>
    <lineage>
        <taxon>Bacteria</taxon>
        <taxon>Pseudomonadati</taxon>
        <taxon>Pseudomonadota</taxon>
        <taxon>Gammaproteobacteria</taxon>
        <taxon>Enterobacterales</taxon>
        <taxon>Pectobacteriaceae</taxon>
        <taxon>Brenneria</taxon>
    </lineage>
</organism>
<accession>A0A0G4JTK7</accession>
<evidence type="ECO:0000313" key="1">
    <source>
        <dbReference type="EMBL" id="CPR15764.1"/>
    </source>
</evidence>
<evidence type="ECO:0000313" key="2">
    <source>
        <dbReference type="Proteomes" id="UP000044377"/>
    </source>
</evidence>
<dbReference type="AlphaFoldDB" id="A0A0G4JTK7"/>
<proteinExistence type="predicted"/>
<reference evidence="2" key="1">
    <citation type="submission" date="2015-01" db="EMBL/GenBank/DDBJ databases">
        <authorList>
            <person name="Paterson Steve"/>
        </authorList>
    </citation>
    <scope>NUCLEOTIDE SEQUENCE [LARGE SCALE GENOMIC DNA]</scope>
    <source>
        <strain evidence="2">OBR1</strain>
    </source>
</reference>
<protein>
    <submittedName>
        <fullName evidence="1">Uncharacterized protein</fullName>
    </submittedName>
</protein>